<evidence type="ECO:0000256" key="6">
    <source>
        <dbReference type="ARBA" id="ARBA00023277"/>
    </source>
</evidence>
<evidence type="ECO:0000256" key="1">
    <source>
        <dbReference type="ARBA" id="ARBA00001712"/>
    </source>
</evidence>
<evidence type="ECO:0000256" key="4">
    <source>
        <dbReference type="ARBA" id="ARBA00006206"/>
    </source>
</evidence>
<comment type="pathway">
    <text evidence="3 8">Carbohydrate metabolism; hexose metabolism.</text>
</comment>
<dbReference type="Gene3D" id="2.70.98.10">
    <property type="match status" value="1"/>
</dbReference>
<dbReference type="GO" id="GO:0006006">
    <property type="term" value="P:glucose metabolic process"/>
    <property type="evidence" value="ECO:0007669"/>
    <property type="project" value="TreeGrafter"/>
</dbReference>
<evidence type="ECO:0000256" key="2">
    <source>
        <dbReference type="ARBA" id="ARBA00004947"/>
    </source>
</evidence>
<feature type="active site" description="Proton donor" evidence="9">
    <location>
        <position position="165"/>
    </location>
</feature>
<dbReference type="CDD" id="cd09019">
    <property type="entry name" value="galactose_mutarotase_like"/>
    <property type="match status" value="1"/>
</dbReference>
<comment type="pathway">
    <text evidence="2">Carbohydrate metabolism; galactose metabolism.</text>
</comment>
<evidence type="ECO:0000256" key="10">
    <source>
        <dbReference type="PIRSR" id="PIRSR005096-2"/>
    </source>
</evidence>
<proteinExistence type="inferred from homology"/>
<evidence type="ECO:0000256" key="9">
    <source>
        <dbReference type="PIRSR" id="PIRSR005096-1"/>
    </source>
</evidence>
<dbReference type="UniPathway" id="UPA00214"/>
<dbReference type="PANTHER" id="PTHR10091">
    <property type="entry name" value="ALDOSE-1-EPIMERASE"/>
    <property type="match status" value="1"/>
</dbReference>
<feature type="active site" description="Proton acceptor" evidence="9">
    <location>
        <position position="293"/>
    </location>
</feature>
<comment type="caution">
    <text evidence="12">The sequence shown here is derived from an EMBL/GenBank/DDBJ whole genome shotgun (WGS) entry which is preliminary data.</text>
</comment>
<comment type="similarity">
    <text evidence="4 8">Belongs to the aldose epimerase family.</text>
</comment>
<dbReference type="AlphaFoldDB" id="A0A2A2JBF8"/>
<feature type="binding site" evidence="11">
    <location>
        <begin position="68"/>
        <end position="69"/>
    </location>
    <ligand>
        <name>beta-D-galactose</name>
        <dbReference type="ChEBI" id="CHEBI:27667"/>
    </ligand>
</feature>
<dbReference type="InterPro" id="IPR014718">
    <property type="entry name" value="GH-type_carb-bd"/>
</dbReference>
<dbReference type="InterPro" id="IPR008183">
    <property type="entry name" value="Aldose_1/G6P_1-epimerase"/>
</dbReference>
<sequence>MTSFDFIEITNEEHTVTAYLLPYAATLASVIFQDKNKKPQDLVLGFSNKKGYLEDTAYLGRTIGRIANRIKHGEFEFRGKTINLHTNLPPHHLHGGPNGIAKRDWEVRSHSKGSVTFGIKTDTSIDSYPGDAVIEVTYTINDKNQLVVEHFARCTEPGVLALTNHAYWNLDGSNSIHAHRLHIAASTYLPVDETNLATGEIASVENTKFDFREPKELGAVKDDDGMIDLDNDWILDKKGPEQLHQLSLWSNQSGIRMDIQTSYPAIHLYAAKRLNIKGKENAVYGANKALAIEPQLYSSAVNYPGKFPSVEITPEKPYSYEIIYSFSHI</sequence>
<keyword evidence="13" id="KW-1185">Reference proteome</keyword>
<evidence type="ECO:0000313" key="12">
    <source>
        <dbReference type="EMBL" id="PAV58929.1"/>
    </source>
</evidence>
<comment type="catalytic activity">
    <reaction evidence="1">
        <text>alpha-D-galactose = beta-D-galactose</text>
        <dbReference type="Rhea" id="RHEA:28675"/>
        <dbReference type="ChEBI" id="CHEBI:27667"/>
        <dbReference type="ChEBI" id="CHEBI:28061"/>
        <dbReference type="EC" id="5.1.3.3"/>
    </reaction>
    <physiologicalReaction direction="right-to-left" evidence="1">
        <dbReference type="Rhea" id="RHEA:28677"/>
    </physiologicalReaction>
</comment>
<organism evidence="12 13">
    <name type="scientific">Diploscapter pachys</name>
    <dbReference type="NCBI Taxonomy" id="2018661"/>
    <lineage>
        <taxon>Eukaryota</taxon>
        <taxon>Metazoa</taxon>
        <taxon>Ecdysozoa</taxon>
        <taxon>Nematoda</taxon>
        <taxon>Chromadorea</taxon>
        <taxon>Rhabditida</taxon>
        <taxon>Rhabditina</taxon>
        <taxon>Rhabditomorpha</taxon>
        <taxon>Rhabditoidea</taxon>
        <taxon>Rhabditidae</taxon>
        <taxon>Diploscapter</taxon>
    </lineage>
</organism>
<evidence type="ECO:0000256" key="11">
    <source>
        <dbReference type="PIRSR" id="PIRSR005096-3"/>
    </source>
</evidence>
<dbReference type="EC" id="5.1.3.3" evidence="8"/>
<evidence type="ECO:0000256" key="8">
    <source>
        <dbReference type="PIRNR" id="PIRNR005096"/>
    </source>
</evidence>
<dbReference type="InterPro" id="IPR015443">
    <property type="entry name" value="Aldose_1-epimerase"/>
</dbReference>
<evidence type="ECO:0000256" key="5">
    <source>
        <dbReference type="ARBA" id="ARBA00023235"/>
    </source>
</evidence>
<dbReference type="OrthoDB" id="274691at2759"/>
<keyword evidence="5 8" id="KW-0413">Isomerase</keyword>
<dbReference type="SUPFAM" id="SSF74650">
    <property type="entry name" value="Galactose mutarotase-like"/>
    <property type="match status" value="1"/>
</dbReference>
<dbReference type="InterPro" id="IPR011013">
    <property type="entry name" value="Gal_mutarotase_sf_dom"/>
</dbReference>
<feature type="binding site" evidence="10">
    <location>
        <position position="230"/>
    </location>
    <ligand>
        <name>beta-D-galactose</name>
        <dbReference type="ChEBI" id="CHEBI:27667"/>
    </ligand>
</feature>
<accession>A0A2A2JBF8</accession>
<reference evidence="12 13" key="1">
    <citation type="journal article" date="2017" name="Curr. Biol.">
        <title>Genome architecture and evolution of a unichromosomal asexual nematode.</title>
        <authorList>
            <person name="Fradin H."/>
            <person name="Zegar C."/>
            <person name="Gutwein M."/>
            <person name="Lucas J."/>
            <person name="Kovtun M."/>
            <person name="Corcoran D."/>
            <person name="Baugh L.R."/>
            <person name="Kiontke K."/>
            <person name="Gunsalus K."/>
            <person name="Fitch D.H."/>
            <person name="Piano F."/>
        </authorList>
    </citation>
    <scope>NUCLEOTIDE SEQUENCE [LARGE SCALE GENOMIC DNA]</scope>
    <source>
        <strain evidence="12">PF1309</strain>
    </source>
</reference>
<dbReference type="GO" id="GO:0030246">
    <property type="term" value="F:carbohydrate binding"/>
    <property type="evidence" value="ECO:0007669"/>
    <property type="project" value="InterPro"/>
</dbReference>
<dbReference type="STRING" id="2018661.A0A2A2JBF8"/>
<name>A0A2A2JBF8_9BILA</name>
<dbReference type="Proteomes" id="UP000218231">
    <property type="component" value="Unassembled WGS sequence"/>
</dbReference>
<dbReference type="PANTHER" id="PTHR10091:SF0">
    <property type="entry name" value="GALACTOSE MUTAROTASE"/>
    <property type="match status" value="1"/>
</dbReference>
<comment type="function">
    <text evidence="7">Mutarotase that catalyzes the interconversion of beta-D-galactose and alpha-D-galactose during galactose metabolism. Beta-D-galactose is metabolized in the liver into glucose 1-phosphate, the primary metabolic fuel, by the action of four enzymes that constitute the Leloir pathway: GALM, GALK1 (galactokinase), GALT (galactose-1-phosphate uridylyltransferase) and GALE (UDP-galactose-4'-epimerase). Involved in the maintenance of the equilibrium between the beta- and alpha-anomers of galactose, therefore ensuring a sufficient supply of the alpha-anomer for GALK1. Also active on D-glucose although shows a preference for galactose over glucose.</text>
</comment>
<dbReference type="UniPathway" id="UPA00242"/>
<dbReference type="EMBL" id="LIAE01010554">
    <property type="protein sequence ID" value="PAV58929.1"/>
    <property type="molecule type" value="Genomic_DNA"/>
</dbReference>
<evidence type="ECO:0000256" key="3">
    <source>
        <dbReference type="ARBA" id="ARBA00005028"/>
    </source>
</evidence>
<dbReference type="PIRSF" id="PIRSF005096">
    <property type="entry name" value="GALM"/>
    <property type="match status" value="1"/>
</dbReference>
<keyword evidence="6 8" id="KW-0119">Carbohydrate metabolism</keyword>
<comment type="catalytic activity">
    <reaction evidence="8">
        <text>alpha-D-glucose = beta-D-glucose</text>
        <dbReference type="Rhea" id="RHEA:10264"/>
        <dbReference type="ChEBI" id="CHEBI:15903"/>
        <dbReference type="ChEBI" id="CHEBI:17925"/>
        <dbReference type="EC" id="5.1.3.3"/>
    </reaction>
</comment>
<evidence type="ECO:0000256" key="7">
    <source>
        <dbReference type="ARBA" id="ARBA00045743"/>
    </source>
</evidence>
<dbReference type="InterPro" id="IPR047215">
    <property type="entry name" value="Galactose_mutarotase-like"/>
</dbReference>
<protein>
    <recommendedName>
        <fullName evidence="8">Aldose 1-epimerase</fullName>
        <ecNumber evidence="8">5.1.3.3</ecNumber>
    </recommendedName>
</protein>
<dbReference type="GO" id="GO:0033499">
    <property type="term" value="P:galactose catabolic process via UDP-galactose, Leloir pathway"/>
    <property type="evidence" value="ECO:0007669"/>
    <property type="project" value="TreeGrafter"/>
</dbReference>
<feature type="binding site" evidence="11">
    <location>
        <begin position="165"/>
        <end position="167"/>
    </location>
    <ligand>
        <name>beta-D-galactose</name>
        <dbReference type="ChEBI" id="CHEBI:27667"/>
    </ligand>
</feature>
<dbReference type="Pfam" id="PF01263">
    <property type="entry name" value="Aldose_epim"/>
    <property type="match status" value="1"/>
</dbReference>
<evidence type="ECO:0000313" key="13">
    <source>
        <dbReference type="Proteomes" id="UP000218231"/>
    </source>
</evidence>
<dbReference type="GO" id="GO:0004034">
    <property type="term" value="F:aldose 1-epimerase activity"/>
    <property type="evidence" value="ECO:0007669"/>
    <property type="project" value="UniProtKB-EC"/>
</dbReference>
<gene>
    <name evidence="12" type="ORF">WR25_10476</name>
</gene>